<comment type="caution">
    <text evidence="3">The sequence shown here is derived from an EMBL/GenBank/DDBJ whole genome shotgun (WGS) entry which is preliminary data.</text>
</comment>
<feature type="domain" description="RXYLT1 C-terminal" evidence="1">
    <location>
        <begin position="258"/>
        <end position="444"/>
    </location>
</feature>
<proteinExistence type="predicted"/>
<evidence type="ECO:0000259" key="1">
    <source>
        <dbReference type="Pfam" id="PF24785"/>
    </source>
</evidence>
<dbReference type="Pfam" id="PF24785">
    <property type="entry name" value="RXYLT1_C"/>
    <property type="match status" value="1"/>
</dbReference>
<dbReference type="PANTHER" id="PTHR15576">
    <property type="entry name" value="RIBITOL-5-PHOSPHATE XYLOSYLTRANSFERASE 1"/>
    <property type="match status" value="1"/>
</dbReference>
<organism evidence="3 4">
    <name type="scientific">Bugula neritina</name>
    <name type="common">Brown bryozoan</name>
    <name type="synonym">Sertularia neritina</name>
    <dbReference type="NCBI Taxonomy" id="10212"/>
    <lineage>
        <taxon>Eukaryota</taxon>
        <taxon>Metazoa</taxon>
        <taxon>Spiralia</taxon>
        <taxon>Lophotrochozoa</taxon>
        <taxon>Bryozoa</taxon>
        <taxon>Gymnolaemata</taxon>
        <taxon>Cheilostomatida</taxon>
        <taxon>Flustrina</taxon>
        <taxon>Buguloidea</taxon>
        <taxon>Bugulidae</taxon>
        <taxon>Bugula</taxon>
    </lineage>
</organism>
<evidence type="ECO:0000313" key="3">
    <source>
        <dbReference type="EMBL" id="KAF6018850.1"/>
    </source>
</evidence>
<dbReference type="EMBL" id="VXIV02003272">
    <property type="protein sequence ID" value="KAF6018850.1"/>
    <property type="molecule type" value="Genomic_DNA"/>
</dbReference>
<dbReference type="GO" id="GO:0035269">
    <property type="term" value="P:protein O-linked glycosylation via mannose"/>
    <property type="evidence" value="ECO:0007669"/>
    <property type="project" value="InterPro"/>
</dbReference>
<dbReference type="PANTHER" id="PTHR15576:SF1">
    <property type="entry name" value="RIBITOL-5-PHOSPHATE XYLOSYLTRANSFERASE 1"/>
    <property type="match status" value="1"/>
</dbReference>
<reference evidence="3" key="1">
    <citation type="submission" date="2020-06" db="EMBL/GenBank/DDBJ databases">
        <title>Draft genome of Bugula neritina, a colonial animal packing powerful symbionts and potential medicines.</title>
        <authorList>
            <person name="Rayko M."/>
        </authorList>
    </citation>
    <scope>NUCLEOTIDE SEQUENCE [LARGE SCALE GENOMIC DNA]</scope>
    <source>
        <strain evidence="3">Kwan_BN1</strain>
    </source>
</reference>
<accession>A0A7J7IYB0</accession>
<dbReference type="AlphaFoldDB" id="A0A7J7IYB0"/>
<dbReference type="OrthoDB" id="8560686at2759"/>
<dbReference type="InterPro" id="IPR057538">
    <property type="entry name" value="RXYLT1_C"/>
</dbReference>
<evidence type="ECO:0000259" key="2">
    <source>
        <dbReference type="Pfam" id="PF24786"/>
    </source>
</evidence>
<feature type="domain" description="RXYLT1 N-terminal" evidence="2">
    <location>
        <begin position="112"/>
        <end position="252"/>
    </location>
</feature>
<protein>
    <submittedName>
        <fullName evidence="3">TMEM5</fullName>
    </submittedName>
</protein>
<name>A0A7J7IYB0_BUGNE</name>
<gene>
    <name evidence="3" type="ORF">EB796_022856</name>
</gene>
<dbReference type="Pfam" id="PF24786">
    <property type="entry name" value="RXYLT1_N"/>
    <property type="match status" value="1"/>
</dbReference>
<dbReference type="GO" id="GO:0005794">
    <property type="term" value="C:Golgi apparatus"/>
    <property type="evidence" value="ECO:0007669"/>
    <property type="project" value="TreeGrafter"/>
</dbReference>
<evidence type="ECO:0000313" key="4">
    <source>
        <dbReference type="Proteomes" id="UP000593567"/>
    </source>
</evidence>
<sequence length="447" mass="51907">MIAAVIAVAYILFKRSQLLSQLSLKDKISHLESSLGYRKVNTNLASNRYGSWRNQRPRNETIARIWRGIVDLELDKKYWDQWATINFSAQYDNKKISQKLKHEMLTDFDYDVDIWSNNGLGEYLWEHILKGEVKLRPDRLYQYGEKIIRKIKYRFKGGNRLNVAFLPDTTEHIVLVLNARDNRTAATAKDWLDGLADLEFIQNAGLVLIGDEMCDNTWLLPYLNSKNRTSLKFIYLVYDSPLVNNVNVFQFPLGVATYRNFPLPAFPDIVVPAYRKYVCNFMGTVYANSSREKLVEILSHIQEKAGRQLCYIKTRQDWKSHETPQSLSDYVSVLKSSDLTLCPVGLNSESYRIYEALSVGSLPVVEDRVVTDSCAETPFRLLKVHKAPVIYIKDWSELAVILEKELQISEDSRRARRADIVSWYERFRQTLSDQFTQTVSSKFFDMK</sequence>
<keyword evidence="4" id="KW-1185">Reference proteome</keyword>
<dbReference type="GO" id="GO:0120053">
    <property type="term" value="F:ribitol beta-1,4-xylosyltransferase activity"/>
    <property type="evidence" value="ECO:0007669"/>
    <property type="project" value="InterPro"/>
</dbReference>
<dbReference type="Proteomes" id="UP000593567">
    <property type="component" value="Unassembled WGS sequence"/>
</dbReference>
<dbReference type="InterPro" id="IPR055286">
    <property type="entry name" value="RXYLT1-like"/>
</dbReference>
<dbReference type="InterPro" id="IPR057539">
    <property type="entry name" value="RXYLT1_N"/>
</dbReference>